<proteinExistence type="predicted"/>
<keyword evidence="1" id="KW-0732">Signal</keyword>
<protein>
    <recommendedName>
        <fullName evidence="4">Cell surface protein</fullName>
    </recommendedName>
</protein>
<dbReference type="PROSITE" id="PS51257">
    <property type="entry name" value="PROKAR_LIPOPROTEIN"/>
    <property type="match status" value="1"/>
</dbReference>
<evidence type="ECO:0000313" key="3">
    <source>
        <dbReference type="Proteomes" id="UP001501523"/>
    </source>
</evidence>
<dbReference type="RefSeq" id="WP_343789912.1">
    <property type="nucleotide sequence ID" value="NZ_BAAAEU010000007.1"/>
</dbReference>
<organism evidence="2 3">
    <name type="scientific">Dokdonella soli</name>
    <dbReference type="NCBI Taxonomy" id="529810"/>
    <lineage>
        <taxon>Bacteria</taxon>
        <taxon>Pseudomonadati</taxon>
        <taxon>Pseudomonadota</taxon>
        <taxon>Gammaproteobacteria</taxon>
        <taxon>Lysobacterales</taxon>
        <taxon>Rhodanobacteraceae</taxon>
        <taxon>Dokdonella</taxon>
    </lineage>
</organism>
<dbReference type="Proteomes" id="UP001501523">
    <property type="component" value="Unassembled WGS sequence"/>
</dbReference>
<dbReference type="EMBL" id="BAAAEU010000007">
    <property type="protein sequence ID" value="GAA0714178.1"/>
    <property type="molecule type" value="Genomic_DNA"/>
</dbReference>
<name>A0ABN1II28_9GAMM</name>
<evidence type="ECO:0008006" key="4">
    <source>
        <dbReference type="Google" id="ProtNLM"/>
    </source>
</evidence>
<gene>
    <name evidence="2" type="ORF">GCM10009105_18430</name>
</gene>
<keyword evidence="3" id="KW-1185">Reference proteome</keyword>
<accession>A0ABN1II28</accession>
<feature type="chain" id="PRO_5047477005" description="Cell surface protein" evidence="1">
    <location>
        <begin position="24"/>
        <end position="482"/>
    </location>
</feature>
<feature type="signal peptide" evidence="1">
    <location>
        <begin position="1"/>
        <end position="23"/>
    </location>
</feature>
<sequence length="482" mass="49674">MKANPLVTALAMAAACLAGTAHAVSLNPKGLGQVLIYPYYTVNKNQDTLVSVVNTSGIGKMVKVLFLEGYNGREVLNFNLYLSPHDVWTARVSQVSDAGGAAVFTRDHSCTYPPAGYSFRASAYAGGSVFPADGGPTDVSRTREGYVELIEMGEIVAGSPLDVATTHVQDGTPNDGTPACTPSAIGNAAGANLSIPNGGLFGSGSIINVGQGTFFGYNADAIEGFSSQILFSGSGLTPSLQQANTATSTAGGAIAYVFTNGKLLTLDYARGVDAVSAVFTANAIYNEYLAVPGIGAATDWVVTFPTKRFHVDGKAYSFTTVIPPFHELFHAPGVSNAKVGISLFDQEEGFTTQPDDFSPPSATAPSSLPYEVNVISFLASSDPNAGKTSGVFGSKLVSNIPPYGGAGWMQLDLASGDGGHALRPAANGDVLHGLPVTGFMVYNVINANAQPGKLANYGGLFSHRAGVSCSSSNPPPAQDPCS</sequence>
<comment type="caution">
    <text evidence="2">The sequence shown here is derived from an EMBL/GenBank/DDBJ whole genome shotgun (WGS) entry which is preliminary data.</text>
</comment>
<reference evidence="2 3" key="1">
    <citation type="journal article" date="2019" name="Int. J. Syst. Evol. Microbiol.">
        <title>The Global Catalogue of Microorganisms (GCM) 10K type strain sequencing project: providing services to taxonomists for standard genome sequencing and annotation.</title>
        <authorList>
            <consortium name="The Broad Institute Genomics Platform"/>
            <consortium name="The Broad Institute Genome Sequencing Center for Infectious Disease"/>
            <person name="Wu L."/>
            <person name="Ma J."/>
        </authorList>
    </citation>
    <scope>NUCLEOTIDE SEQUENCE [LARGE SCALE GENOMIC DNA]</scope>
    <source>
        <strain evidence="2 3">JCM 15421</strain>
    </source>
</reference>
<evidence type="ECO:0000313" key="2">
    <source>
        <dbReference type="EMBL" id="GAA0714178.1"/>
    </source>
</evidence>
<evidence type="ECO:0000256" key="1">
    <source>
        <dbReference type="SAM" id="SignalP"/>
    </source>
</evidence>